<evidence type="ECO:0000256" key="9">
    <source>
        <dbReference type="ARBA" id="ARBA00023204"/>
    </source>
</evidence>
<dbReference type="Proteomes" id="UP000724672">
    <property type="component" value="Unassembled WGS sequence"/>
</dbReference>
<dbReference type="InterPro" id="IPR005118">
    <property type="entry name" value="TRCF_C"/>
</dbReference>
<protein>
    <recommendedName>
        <fullName evidence="12 13">Transcription-repair-coupling factor</fullName>
        <shortName evidence="13">TRCF</shortName>
        <ecNumber evidence="13">3.6.4.-</ecNumber>
    </recommendedName>
</protein>
<dbReference type="Gene3D" id="3.90.1150.50">
    <property type="entry name" value="Transcription-repair-coupling factor, D7 domain"/>
    <property type="match status" value="1"/>
</dbReference>
<dbReference type="Gene3D" id="3.30.2060.10">
    <property type="entry name" value="Penicillin-binding protein 1b domain"/>
    <property type="match status" value="1"/>
</dbReference>
<keyword evidence="6" id="KW-0347">Helicase</keyword>
<dbReference type="NCBIfam" id="TIGR00580">
    <property type="entry name" value="mfd"/>
    <property type="match status" value="1"/>
</dbReference>
<dbReference type="Pfam" id="PF03461">
    <property type="entry name" value="TRCF"/>
    <property type="match status" value="1"/>
</dbReference>
<dbReference type="SUPFAM" id="SSF141259">
    <property type="entry name" value="CarD-like"/>
    <property type="match status" value="1"/>
</dbReference>
<evidence type="ECO:0000256" key="3">
    <source>
        <dbReference type="ARBA" id="ARBA00022741"/>
    </source>
</evidence>
<dbReference type="FunFam" id="3.40.50.300:FF:000546">
    <property type="entry name" value="Transcription-repair-coupling factor"/>
    <property type="match status" value="1"/>
</dbReference>
<evidence type="ECO:0000313" key="17">
    <source>
        <dbReference type="Proteomes" id="UP000724672"/>
    </source>
</evidence>
<sequence length="1171" mass="135052">MNIFTDQLKNLPSYNQIIKGLEEKISPISLHGLSKENISHIAYAIKEDTNNQVLIITYDELRAKSILEDLTLFDQKSSEIYPARQMVFYDFDAVSHDISNQRLKVLDRLINKEKVIVVASIESILNRVMNKKLFEKYKKEIKFGEEILLEDIIKALVIQGYERVDMIEGHGQFSVRGGIIDFFPITNDNPYRIELFDNEVDSIRTFDIKDQRSIENYDIARITPAKEIFIQESSKISMVQEIKRELNKTIKNFKKSEDTKASERVEDKFSHYTERIQNNLTIENVDVILPYMVDDLSNVIEYFGDDVVTLVDEPTRIHENVDSLNKDFIEKYRELYSSGEVLKSHHNIYFPYDDMIEILNEKRIVTVTGLLKNNPDFKPKKIINILTKGVQAFHNKLDILKNELKDLKYKGYKIVILSGIEERGKRLAHNLMELGIDCLYSRNSNVDIKSGQVIIVPGTISAGFEYPRIKYIIISDKEVFGTIKRKRKTKSKKNQKKISSFRELKVGDFVVHESHGIGKYVGMEQLNVQGVKKDYLTVKYSGQDRLYIPVDQMDLIQKYIGADAGKPKVSKLGSGEWSRTKNKVKKAIEDMAMDLLQLYAKRSTVKGYSYSKDQPWQKQFEDTFPYEETDDQLKCIEDIKEDMEKMRPMDRLLCGDVGYGKTEVALRAAFKATLDGKQVAILVPTTILAQQHYNTIIERFSDFPINAEMLSRFRTPNQQKKIISEIKSGNIDIIVGTHRLLSKDVKFKDLGILIVDEEQRFGVKHKESIKQIKESVDVLTLTATPIPRTLHMALIGARDMSVIEEPPEERYPVQTYVVEYNENMVREAIIKEINRNGQVYFVFNRVKGIKRMAAKLKELVPEARITVGHGQMSERELEKVMLDFMNGEHDVLVCTTIIETGLDISNVNTMIIHDADKMGLSQLYQLRGRVGRSNRIAFSYFTYEKDKVLSEVAEKRLKAIKEFTEFGSGFKIAMRDLEIRGAGNLLGAEQHGHMTAIGYDLYVKYLEETVRKLKGEVEVEKVETTIEVNVDGYIPNKYIANGEHKIQMYKRISSIESKDEYSDLLEEIIDRYGDIPRAVDNLLRIGYIKSLANKLMFTNISQKNDILVLEFDRVNRITPEIINALYDNFGRNMTFDLSKTPALKYKLNNYAQDKVLTVLEEILEKIQSLNK</sequence>
<evidence type="ECO:0000256" key="4">
    <source>
        <dbReference type="ARBA" id="ARBA00022763"/>
    </source>
</evidence>
<keyword evidence="4 13" id="KW-0227">DNA damage</keyword>
<reference evidence="16" key="1">
    <citation type="submission" date="2019-12" db="EMBL/GenBank/DDBJ databases">
        <title>Clostridiaceae gen. nov. sp. nov., isolated from sediment in Xinjiang, China.</title>
        <authorList>
            <person name="Zhang R."/>
        </authorList>
    </citation>
    <scope>NUCLEOTIDE SEQUENCE</scope>
    <source>
        <strain evidence="16">D2Q-11</strain>
    </source>
</reference>
<dbReference type="AlphaFoldDB" id="A0A942Z7T6"/>
<keyword evidence="2 13" id="KW-0963">Cytoplasm</keyword>
<evidence type="ECO:0000256" key="10">
    <source>
        <dbReference type="ARBA" id="ARBA00061104"/>
    </source>
</evidence>
<dbReference type="PROSITE" id="PS51192">
    <property type="entry name" value="HELICASE_ATP_BIND_1"/>
    <property type="match status" value="1"/>
</dbReference>
<evidence type="ECO:0000259" key="14">
    <source>
        <dbReference type="PROSITE" id="PS51192"/>
    </source>
</evidence>
<dbReference type="SUPFAM" id="SSF143517">
    <property type="entry name" value="TRCF domain-like"/>
    <property type="match status" value="1"/>
</dbReference>
<comment type="similarity">
    <text evidence="11 13">In the C-terminal section; belongs to the helicase family. RecG subfamily.</text>
</comment>
<evidence type="ECO:0000256" key="2">
    <source>
        <dbReference type="ARBA" id="ARBA00022490"/>
    </source>
</evidence>
<dbReference type="InterPro" id="IPR011545">
    <property type="entry name" value="DEAD/DEAH_box_helicase_dom"/>
</dbReference>
<dbReference type="InterPro" id="IPR041471">
    <property type="entry name" value="UvrB_inter"/>
</dbReference>
<comment type="function">
    <text evidence="13">Couples transcription and DNA repair by recognizing RNA polymerase (RNAP) stalled at DNA lesions. Mediates ATP-dependent release of RNAP and its truncated transcript from the DNA, and recruitment of nucleotide excision repair machinery to the damaged site.</text>
</comment>
<evidence type="ECO:0000256" key="5">
    <source>
        <dbReference type="ARBA" id="ARBA00022801"/>
    </source>
</evidence>
<dbReference type="InterPro" id="IPR036101">
    <property type="entry name" value="CarD-like/TRCF_RID_sf"/>
</dbReference>
<dbReference type="PANTHER" id="PTHR47964:SF1">
    <property type="entry name" value="ATP-DEPENDENT DNA HELICASE HOMOLOG RECG, CHLOROPLASTIC"/>
    <property type="match status" value="1"/>
</dbReference>
<dbReference type="GO" id="GO:0003684">
    <property type="term" value="F:damaged DNA binding"/>
    <property type="evidence" value="ECO:0007669"/>
    <property type="project" value="InterPro"/>
</dbReference>
<dbReference type="GO" id="GO:0003678">
    <property type="term" value="F:DNA helicase activity"/>
    <property type="evidence" value="ECO:0007669"/>
    <property type="project" value="TreeGrafter"/>
</dbReference>
<dbReference type="InterPro" id="IPR047112">
    <property type="entry name" value="RecG/Mfd"/>
</dbReference>
<dbReference type="CDD" id="cd17991">
    <property type="entry name" value="DEXHc_TRCF"/>
    <property type="match status" value="1"/>
</dbReference>
<evidence type="ECO:0000256" key="8">
    <source>
        <dbReference type="ARBA" id="ARBA00023125"/>
    </source>
</evidence>
<comment type="subcellular location">
    <subcellularLocation>
        <location evidence="1 13">Cytoplasm</location>
    </subcellularLocation>
</comment>
<keyword evidence="7 13" id="KW-0067">ATP-binding</keyword>
<feature type="domain" description="Helicase C-terminal" evidence="15">
    <location>
        <begin position="812"/>
        <end position="978"/>
    </location>
</feature>
<dbReference type="Pfam" id="PF17757">
    <property type="entry name" value="UvrB_inter"/>
    <property type="match status" value="1"/>
</dbReference>
<dbReference type="PANTHER" id="PTHR47964">
    <property type="entry name" value="ATP-DEPENDENT DNA HELICASE HOMOLOG RECG, CHLOROPLASTIC"/>
    <property type="match status" value="1"/>
</dbReference>
<dbReference type="InterPro" id="IPR037235">
    <property type="entry name" value="TRCF-like_C_D7"/>
</dbReference>
<dbReference type="SMART" id="SM00487">
    <property type="entry name" value="DEXDc"/>
    <property type="match status" value="1"/>
</dbReference>
<evidence type="ECO:0000256" key="12">
    <source>
        <dbReference type="ARBA" id="ARBA00070128"/>
    </source>
</evidence>
<dbReference type="SUPFAM" id="SSF52540">
    <property type="entry name" value="P-loop containing nucleoside triphosphate hydrolases"/>
    <property type="match status" value="4"/>
</dbReference>
<dbReference type="InterPro" id="IPR001650">
    <property type="entry name" value="Helicase_C-like"/>
</dbReference>
<dbReference type="Pfam" id="PF00271">
    <property type="entry name" value="Helicase_C"/>
    <property type="match status" value="1"/>
</dbReference>
<proteinExistence type="inferred from homology"/>
<keyword evidence="9 13" id="KW-0234">DNA repair</keyword>
<dbReference type="Gene3D" id="3.40.50.300">
    <property type="entry name" value="P-loop containing nucleotide triphosphate hydrolases"/>
    <property type="match status" value="2"/>
</dbReference>
<name>A0A942Z7T6_9FIRM</name>
<dbReference type="Pfam" id="PF00270">
    <property type="entry name" value="DEAD"/>
    <property type="match status" value="1"/>
</dbReference>
<dbReference type="InterPro" id="IPR014001">
    <property type="entry name" value="Helicase_ATP-bd"/>
</dbReference>
<dbReference type="InterPro" id="IPR027417">
    <property type="entry name" value="P-loop_NTPase"/>
</dbReference>
<dbReference type="SMART" id="SM00490">
    <property type="entry name" value="HELICc"/>
    <property type="match status" value="1"/>
</dbReference>
<dbReference type="RefSeq" id="WP_203365520.1">
    <property type="nucleotide sequence ID" value="NZ_WSFT01000019.1"/>
</dbReference>
<evidence type="ECO:0000256" key="1">
    <source>
        <dbReference type="ARBA" id="ARBA00004496"/>
    </source>
</evidence>
<dbReference type="GO" id="GO:0005737">
    <property type="term" value="C:cytoplasm"/>
    <property type="evidence" value="ECO:0007669"/>
    <property type="project" value="UniProtKB-SubCell"/>
</dbReference>
<dbReference type="EC" id="3.6.4.-" evidence="13"/>
<keyword evidence="8 13" id="KW-0238">DNA-binding</keyword>
<feature type="domain" description="Helicase ATP-binding" evidence="14">
    <location>
        <begin position="642"/>
        <end position="803"/>
    </location>
</feature>
<evidence type="ECO:0000313" key="16">
    <source>
        <dbReference type="EMBL" id="MBS4537593.1"/>
    </source>
</evidence>
<keyword evidence="3 13" id="KW-0547">Nucleotide-binding</keyword>
<dbReference type="SMART" id="SM00982">
    <property type="entry name" value="TRCF"/>
    <property type="match status" value="1"/>
</dbReference>
<comment type="similarity">
    <text evidence="10 13">In the N-terminal section; belongs to the UvrB family.</text>
</comment>
<organism evidence="16 17">
    <name type="scientific">Anaeromonas frigoriresistens</name>
    <dbReference type="NCBI Taxonomy" id="2683708"/>
    <lineage>
        <taxon>Bacteria</taxon>
        <taxon>Bacillati</taxon>
        <taxon>Bacillota</taxon>
        <taxon>Tissierellia</taxon>
        <taxon>Tissierellales</taxon>
        <taxon>Thermohalobacteraceae</taxon>
        <taxon>Anaeromonas</taxon>
    </lineage>
</organism>
<evidence type="ECO:0000256" key="6">
    <source>
        <dbReference type="ARBA" id="ARBA00022806"/>
    </source>
</evidence>
<keyword evidence="17" id="KW-1185">Reference proteome</keyword>
<evidence type="ECO:0000256" key="13">
    <source>
        <dbReference type="HAMAP-Rule" id="MF_00969"/>
    </source>
</evidence>
<dbReference type="GO" id="GO:0006355">
    <property type="term" value="P:regulation of DNA-templated transcription"/>
    <property type="evidence" value="ECO:0007669"/>
    <property type="project" value="UniProtKB-UniRule"/>
</dbReference>
<dbReference type="GO" id="GO:0016787">
    <property type="term" value="F:hydrolase activity"/>
    <property type="evidence" value="ECO:0007669"/>
    <property type="project" value="UniProtKB-KW"/>
</dbReference>
<dbReference type="EMBL" id="WSFT01000019">
    <property type="protein sequence ID" value="MBS4537593.1"/>
    <property type="molecule type" value="Genomic_DNA"/>
</dbReference>
<dbReference type="HAMAP" id="MF_00969">
    <property type="entry name" value="TRCF"/>
    <property type="match status" value="1"/>
</dbReference>
<dbReference type="GO" id="GO:0005524">
    <property type="term" value="F:ATP binding"/>
    <property type="evidence" value="ECO:0007669"/>
    <property type="project" value="UniProtKB-UniRule"/>
</dbReference>
<dbReference type="InterPro" id="IPR004576">
    <property type="entry name" value="Mfd"/>
</dbReference>
<dbReference type="Gene3D" id="3.40.50.11180">
    <property type="match status" value="1"/>
</dbReference>
<dbReference type="PROSITE" id="PS51194">
    <property type="entry name" value="HELICASE_CTER"/>
    <property type="match status" value="1"/>
</dbReference>
<dbReference type="Gene3D" id="2.40.10.170">
    <property type="match status" value="1"/>
</dbReference>
<evidence type="ECO:0000256" key="11">
    <source>
        <dbReference type="ARBA" id="ARBA00061399"/>
    </source>
</evidence>
<evidence type="ECO:0000256" key="7">
    <source>
        <dbReference type="ARBA" id="ARBA00022840"/>
    </source>
</evidence>
<comment type="caution">
    <text evidence="16">The sequence shown here is derived from an EMBL/GenBank/DDBJ whole genome shotgun (WGS) entry which is preliminary data.</text>
</comment>
<dbReference type="InterPro" id="IPR003711">
    <property type="entry name" value="CarD-like/TRCF_RID"/>
</dbReference>
<accession>A0A942Z7T6</accession>
<dbReference type="SMART" id="SM01058">
    <property type="entry name" value="CarD_TRCF"/>
    <property type="match status" value="1"/>
</dbReference>
<dbReference type="Pfam" id="PF02559">
    <property type="entry name" value="CarD_TRCF_RID"/>
    <property type="match status" value="1"/>
</dbReference>
<evidence type="ECO:0000259" key="15">
    <source>
        <dbReference type="PROSITE" id="PS51194"/>
    </source>
</evidence>
<keyword evidence="5 13" id="KW-0378">Hydrolase</keyword>
<dbReference type="GO" id="GO:0000716">
    <property type="term" value="P:transcription-coupled nucleotide-excision repair, DNA damage recognition"/>
    <property type="evidence" value="ECO:0007669"/>
    <property type="project" value="UniProtKB-UniRule"/>
</dbReference>
<gene>
    <name evidence="13 16" type="primary">mfd</name>
    <name evidence="16" type="ORF">GOQ27_03910</name>
</gene>